<gene>
    <name evidence="1" type="ORF">GCM10011354_12740</name>
</gene>
<sequence>MAWSGPPAYAWDWFARQRLLWRETRSRLAVAGEPATARRYASVETRTDVVPMLRADYPRDPLVRDVVNIVVAELAFLDRIDGRFEDLGLRNPPRGLRWWWSALTGEEPQAPAAAPPDPPVQLALDEVLRGYGDPPSP</sequence>
<organism evidence="1 2">
    <name type="scientific">Egicoccus halophilus</name>
    <dbReference type="NCBI Taxonomy" id="1670830"/>
    <lineage>
        <taxon>Bacteria</taxon>
        <taxon>Bacillati</taxon>
        <taxon>Actinomycetota</taxon>
        <taxon>Nitriliruptoria</taxon>
        <taxon>Egicoccales</taxon>
        <taxon>Egicoccaceae</taxon>
        <taxon>Egicoccus</taxon>
    </lineage>
</organism>
<reference evidence="1" key="1">
    <citation type="journal article" date="2014" name="Int. J. Syst. Evol. Microbiol.">
        <title>Complete genome sequence of Corynebacterium casei LMG S-19264T (=DSM 44701T), isolated from a smear-ripened cheese.</title>
        <authorList>
            <consortium name="US DOE Joint Genome Institute (JGI-PGF)"/>
            <person name="Walter F."/>
            <person name="Albersmeier A."/>
            <person name="Kalinowski J."/>
            <person name="Ruckert C."/>
        </authorList>
    </citation>
    <scope>NUCLEOTIDE SEQUENCE</scope>
    <source>
        <strain evidence="1">CGMCC 1.14988</strain>
    </source>
</reference>
<accession>A0A8J3ADZ3</accession>
<dbReference type="EMBL" id="BMHA01000004">
    <property type="protein sequence ID" value="GGI05166.1"/>
    <property type="molecule type" value="Genomic_DNA"/>
</dbReference>
<dbReference type="Proteomes" id="UP000650511">
    <property type="component" value="Unassembled WGS sequence"/>
</dbReference>
<reference evidence="1" key="2">
    <citation type="submission" date="2020-09" db="EMBL/GenBank/DDBJ databases">
        <authorList>
            <person name="Sun Q."/>
            <person name="Zhou Y."/>
        </authorList>
    </citation>
    <scope>NUCLEOTIDE SEQUENCE</scope>
    <source>
        <strain evidence="1">CGMCC 1.14988</strain>
    </source>
</reference>
<dbReference type="OrthoDB" id="9854455at2"/>
<keyword evidence="2" id="KW-1185">Reference proteome</keyword>
<protein>
    <submittedName>
        <fullName evidence="1">Uncharacterized protein</fullName>
    </submittedName>
</protein>
<dbReference type="AlphaFoldDB" id="A0A8J3ADZ3"/>
<proteinExistence type="predicted"/>
<evidence type="ECO:0000313" key="2">
    <source>
        <dbReference type="Proteomes" id="UP000650511"/>
    </source>
</evidence>
<dbReference type="RefSeq" id="WP_130649467.1">
    <property type="nucleotide sequence ID" value="NZ_BMHA01000004.1"/>
</dbReference>
<comment type="caution">
    <text evidence="1">The sequence shown here is derived from an EMBL/GenBank/DDBJ whole genome shotgun (WGS) entry which is preliminary data.</text>
</comment>
<name>A0A8J3ADZ3_9ACTN</name>
<evidence type="ECO:0000313" key="1">
    <source>
        <dbReference type="EMBL" id="GGI05166.1"/>
    </source>
</evidence>